<keyword evidence="1" id="KW-0472">Membrane</keyword>
<dbReference type="Proteomes" id="UP000228495">
    <property type="component" value="Unassembled WGS sequence"/>
</dbReference>
<organism evidence="2 3">
    <name type="scientific">candidate division WWE3 bacterium CG22_combo_CG10-13_8_21_14_all_39_12</name>
    <dbReference type="NCBI Taxonomy" id="1975094"/>
    <lineage>
        <taxon>Bacteria</taxon>
        <taxon>Katanobacteria</taxon>
    </lineage>
</organism>
<keyword evidence="1" id="KW-0812">Transmembrane</keyword>
<keyword evidence="1" id="KW-1133">Transmembrane helix</keyword>
<dbReference type="EMBL" id="PCSU01000045">
    <property type="protein sequence ID" value="PIP56507.1"/>
    <property type="molecule type" value="Genomic_DNA"/>
</dbReference>
<evidence type="ECO:0000313" key="3">
    <source>
        <dbReference type="Proteomes" id="UP000228495"/>
    </source>
</evidence>
<dbReference type="Pfam" id="PF11361">
    <property type="entry name" value="DUF3159"/>
    <property type="match status" value="1"/>
</dbReference>
<evidence type="ECO:0000313" key="2">
    <source>
        <dbReference type="EMBL" id="PIP56507.1"/>
    </source>
</evidence>
<comment type="caution">
    <text evidence="2">The sequence shown here is derived from an EMBL/GenBank/DDBJ whole genome shotgun (WGS) entry which is preliminary data.</text>
</comment>
<name>A0A2H0BFQ4_UNCKA</name>
<accession>A0A2H0BFQ4</accession>
<dbReference type="InterPro" id="IPR016566">
    <property type="entry name" value="UCP010219"/>
</dbReference>
<protein>
    <recommendedName>
        <fullName evidence="4">DUF3159 domain-containing protein</fullName>
    </recommendedName>
</protein>
<feature type="transmembrane region" description="Helical" evidence="1">
    <location>
        <begin position="177"/>
        <end position="196"/>
    </location>
</feature>
<evidence type="ECO:0000256" key="1">
    <source>
        <dbReference type="SAM" id="Phobius"/>
    </source>
</evidence>
<proteinExistence type="predicted"/>
<sequence>MSCNNYDMKSITHELKEVLFSRISLVDALVPTLLYTLFSWLTVPTWAAIITVASSLIFILYRETHNQGITYIIVGLAGVAISSVGVIITQNQNIFFLSSIVTDTLLALFSLVSLFYRIPVVALTSHLVRKWPLEWFRHEKVYPAYKKTTLVWVVFFSVRAIIVALTSGLSFNAVATINVLLGWPATIVLLLGTYVYGTKCLKSLKGPSVKEFSDNVLPPWKSQQSGF</sequence>
<feature type="transmembrane region" description="Helical" evidence="1">
    <location>
        <begin position="149"/>
        <end position="171"/>
    </location>
</feature>
<gene>
    <name evidence="2" type="ORF">COX05_02710</name>
</gene>
<feature type="transmembrane region" description="Helical" evidence="1">
    <location>
        <begin position="68"/>
        <end position="88"/>
    </location>
</feature>
<dbReference type="AlphaFoldDB" id="A0A2H0BFQ4"/>
<reference evidence="2 3" key="1">
    <citation type="submission" date="2017-09" db="EMBL/GenBank/DDBJ databases">
        <title>Depth-based differentiation of microbial function through sediment-hosted aquifers and enrichment of novel symbionts in the deep terrestrial subsurface.</title>
        <authorList>
            <person name="Probst A.J."/>
            <person name="Ladd B."/>
            <person name="Jarett J.K."/>
            <person name="Geller-Mcgrath D.E."/>
            <person name="Sieber C.M."/>
            <person name="Emerson J.B."/>
            <person name="Anantharaman K."/>
            <person name="Thomas B.C."/>
            <person name="Malmstrom R."/>
            <person name="Stieglmeier M."/>
            <person name="Klingl A."/>
            <person name="Woyke T."/>
            <person name="Ryan C.M."/>
            <person name="Banfield J.F."/>
        </authorList>
    </citation>
    <scope>NUCLEOTIDE SEQUENCE [LARGE SCALE GENOMIC DNA]</scope>
    <source>
        <strain evidence="2">CG22_combo_CG10-13_8_21_14_all_39_12</strain>
    </source>
</reference>
<evidence type="ECO:0008006" key="4">
    <source>
        <dbReference type="Google" id="ProtNLM"/>
    </source>
</evidence>
<feature type="transmembrane region" description="Helical" evidence="1">
    <location>
        <begin position="108"/>
        <end position="128"/>
    </location>
</feature>
<feature type="transmembrane region" description="Helical" evidence="1">
    <location>
        <begin position="37"/>
        <end position="61"/>
    </location>
</feature>